<dbReference type="KEGG" id="mgin:FRZ54_14040"/>
<dbReference type="AlphaFoldDB" id="A0A5B8UX03"/>
<dbReference type="EMBL" id="CP042436">
    <property type="protein sequence ID" value="QEC63650.1"/>
    <property type="molecule type" value="Genomic_DNA"/>
</dbReference>
<dbReference type="OrthoDB" id="1495851at2"/>
<dbReference type="Proteomes" id="UP000321479">
    <property type="component" value="Chromosome"/>
</dbReference>
<name>A0A5B8UX03_9SPHI</name>
<proteinExistence type="predicted"/>
<accession>A0A5B8UX03</accession>
<dbReference type="RefSeq" id="WP_147032225.1">
    <property type="nucleotide sequence ID" value="NZ_CP042436.1"/>
</dbReference>
<sequence length="136" mass="14689">MKTYAVILSSALAGLLSEAPFPPLQTDPVSGTWTGTSLCQVKGSPCHDEIAAYHATKLPGGKAYRFQMNKVVNGKEEEMGVLDFVYDDASKTLTATNVGRGAKGSWRFKLDGKNIHGTLTLGDSTLYRIIEIHKAD</sequence>
<keyword evidence="2" id="KW-1185">Reference proteome</keyword>
<reference evidence="1 2" key="1">
    <citation type="journal article" date="2017" name="Curr. Microbiol.">
        <title>Mucilaginibacter ginsenosidivorans sp. nov., Isolated from Soil of Ginseng Field.</title>
        <authorList>
            <person name="Kim M.M."/>
            <person name="Siddiqi M.Z."/>
            <person name="Im W.T."/>
        </authorList>
    </citation>
    <scope>NUCLEOTIDE SEQUENCE [LARGE SCALE GENOMIC DNA]</scope>
    <source>
        <strain evidence="1 2">Gsoil 3017</strain>
    </source>
</reference>
<evidence type="ECO:0000313" key="2">
    <source>
        <dbReference type="Proteomes" id="UP000321479"/>
    </source>
</evidence>
<protein>
    <recommendedName>
        <fullName evidence="3">Lipocalin-like domain-containing protein</fullName>
    </recommendedName>
</protein>
<evidence type="ECO:0000313" key="1">
    <source>
        <dbReference type="EMBL" id="QEC63650.1"/>
    </source>
</evidence>
<evidence type="ECO:0008006" key="3">
    <source>
        <dbReference type="Google" id="ProtNLM"/>
    </source>
</evidence>
<organism evidence="1 2">
    <name type="scientific">Mucilaginibacter ginsenosidivorans</name>
    <dbReference type="NCBI Taxonomy" id="398053"/>
    <lineage>
        <taxon>Bacteria</taxon>
        <taxon>Pseudomonadati</taxon>
        <taxon>Bacteroidota</taxon>
        <taxon>Sphingobacteriia</taxon>
        <taxon>Sphingobacteriales</taxon>
        <taxon>Sphingobacteriaceae</taxon>
        <taxon>Mucilaginibacter</taxon>
    </lineage>
</organism>
<gene>
    <name evidence="1" type="ORF">FRZ54_14040</name>
</gene>